<accession>A0ABX1B5N0</accession>
<name>A0ABX1B5N0_9ACTN</name>
<reference evidence="1 2" key="1">
    <citation type="submission" date="2020-03" db="EMBL/GenBank/DDBJ databases">
        <title>WGS of actinomycetes isolated from Thailand.</title>
        <authorList>
            <person name="Thawai C."/>
        </authorList>
    </citation>
    <scope>NUCLEOTIDE SEQUENCE [LARGE SCALE GENOMIC DNA]</scope>
    <source>
        <strain evidence="1 2">FMUSA5-5</strain>
    </source>
</reference>
<protein>
    <recommendedName>
        <fullName evidence="3">Lipoprotein</fullName>
    </recommendedName>
</protein>
<proteinExistence type="predicted"/>
<gene>
    <name evidence="1" type="ORF">HCN51_27405</name>
</gene>
<evidence type="ECO:0008006" key="3">
    <source>
        <dbReference type="Google" id="ProtNLM"/>
    </source>
</evidence>
<dbReference type="Proteomes" id="UP000696294">
    <property type="component" value="Unassembled WGS sequence"/>
</dbReference>
<evidence type="ECO:0000313" key="2">
    <source>
        <dbReference type="Proteomes" id="UP000696294"/>
    </source>
</evidence>
<evidence type="ECO:0000313" key="1">
    <source>
        <dbReference type="EMBL" id="NJP93129.1"/>
    </source>
</evidence>
<comment type="caution">
    <text evidence="1">The sequence shown here is derived from an EMBL/GenBank/DDBJ whole genome shotgun (WGS) entry which is preliminary data.</text>
</comment>
<dbReference type="RefSeq" id="WP_168012979.1">
    <property type="nucleotide sequence ID" value="NZ_JAATEP010000020.1"/>
</dbReference>
<dbReference type="EMBL" id="JAATEP010000020">
    <property type="protein sequence ID" value="NJP93129.1"/>
    <property type="molecule type" value="Genomic_DNA"/>
</dbReference>
<sequence>MTAIVLAASLLAGGCAAQPEEVDPGVLGEVRKLGAVVWEERHEGLSGTETVVTNSLVVDISGNSEAESLQKAVARLHSRNWVISTDASPLNVWMKSPQWEGATIALNVFSVSDEQDDPEVKKVLARQGSRSGQSVPYPAELPAVCLRLMLKPHARQGKALP</sequence>
<keyword evidence="2" id="KW-1185">Reference proteome</keyword>
<organism evidence="1 2">
    <name type="scientific">Nonomuraea composti</name>
    <dbReference type="NCBI Taxonomy" id="2720023"/>
    <lineage>
        <taxon>Bacteria</taxon>
        <taxon>Bacillati</taxon>
        <taxon>Actinomycetota</taxon>
        <taxon>Actinomycetes</taxon>
        <taxon>Streptosporangiales</taxon>
        <taxon>Streptosporangiaceae</taxon>
        <taxon>Nonomuraea</taxon>
    </lineage>
</organism>